<sequence length="129" mass="14175">MMTSETISLIGAGAVALLSIICNIVSIVAKNKKQAALKNENEEITKQNTLMEILGKVPSYIKQAEQIFTQSGSGVAKKVYAKNLAQIDCVNKGIEYNENVIDYEIERILSTPQKKEKGNEKKENAEQSA</sequence>
<keyword evidence="1" id="KW-0812">Transmembrane</keyword>
<evidence type="ECO:0000313" key="2">
    <source>
        <dbReference type="EMBL" id="QXN75155.1"/>
    </source>
</evidence>
<protein>
    <recommendedName>
        <fullName evidence="3">Holin</fullName>
    </recommendedName>
</protein>
<organism evidence="2">
    <name type="scientific">Microvirus mar32</name>
    <dbReference type="NCBI Taxonomy" id="2851166"/>
    <lineage>
        <taxon>Viruses</taxon>
        <taxon>Monodnaviria</taxon>
        <taxon>Sangervirae</taxon>
        <taxon>Phixviricota</taxon>
        <taxon>Malgrandaviricetes</taxon>
        <taxon>Petitvirales</taxon>
        <taxon>Microviridae</taxon>
    </lineage>
</organism>
<proteinExistence type="predicted"/>
<reference evidence="2" key="1">
    <citation type="submission" date="2021-04" db="EMBL/GenBank/DDBJ databases">
        <title>Genomes of microviruses identified in yellow-bellied marmot fecal samples.</title>
        <authorList>
            <person name="Varsani A."/>
            <person name="Kraberger S."/>
            <person name="Chatterjee A."/>
            <person name="Richet C."/>
            <person name="Fontenele R.S."/>
            <person name="Schmidlin K."/>
            <person name="Blumstein D.T."/>
        </authorList>
    </citation>
    <scope>NUCLEOTIDE SEQUENCE</scope>
    <source>
        <strain evidence="2">Mar32</strain>
    </source>
</reference>
<dbReference type="EMBL" id="MZ089778">
    <property type="protein sequence ID" value="QXN75155.1"/>
    <property type="molecule type" value="Genomic_DNA"/>
</dbReference>
<evidence type="ECO:0000256" key="1">
    <source>
        <dbReference type="SAM" id="Phobius"/>
    </source>
</evidence>
<evidence type="ECO:0008006" key="3">
    <source>
        <dbReference type="Google" id="ProtNLM"/>
    </source>
</evidence>
<accession>A0A8F5MK93</accession>
<keyword evidence="1" id="KW-0472">Membrane</keyword>
<name>A0A8F5MK93_9VIRU</name>
<keyword evidence="1" id="KW-1133">Transmembrane helix</keyword>
<feature type="transmembrane region" description="Helical" evidence="1">
    <location>
        <begin position="6"/>
        <end position="29"/>
    </location>
</feature>